<name>A0A7Y9EQ12_9ACTN</name>
<keyword evidence="2" id="KW-1185">Reference proteome</keyword>
<dbReference type="EMBL" id="JACCBA010000001">
    <property type="protein sequence ID" value="NYD51821.1"/>
    <property type="molecule type" value="Genomic_DNA"/>
</dbReference>
<comment type="caution">
    <text evidence="1">The sequence shown here is derived from an EMBL/GenBank/DDBJ whole genome shotgun (WGS) entry which is preliminary data.</text>
</comment>
<protein>
    <submittedName>
        <fullName evidence="1">Uncharacterized protein</fullName>
    </submittedName>
</protein>
<dbReference type="AlphaFoldDB" id="A0A7Y9EQ12"/>
<evidence type="ECO:0000313" key="1">
    <source>
        <dbReference type="EMBL" id="NYD51821.1"/>
    </source>
</evidence>
<evidence type="ECO:0000313" key="2">
    <source>
        <dbReference type="Proteomes" id="UP000529783"/>
    </source>
</evidence>
<accession>A0A7Y9EQ12</accession>
<proteinExistence type="predicted"/>
<organism evidence="1 2">
    <name type="scientific">Actinomadura luteofluorescens</name>
    <dbReference type="NCBI Taxonomy" id="46163"/>
    <lineage>
        <taxon>Bacteria</taxon>
        <taxon>Bacillati</taxon>
        <taxon>Actinomycetota</taxon>
        <taxon>Actinomycetes</taxon>
        <taxon>Streptosporangiales</taxon>
        <taxon>Thermomonosporaceae</taxon>
        <taxon>Actinomadura</taxon>
    </lineage>
</organism>
<sequence>MLAAMTPQTAAAVRDYHSPIPLFTSGAEAAVHGLRDLAQNWSQGLADQVGGMSCSW</sequence>
<dbReference type="Proteomes" id="UP000529783">
    <property type="component" value="Unassembled WGS sequence"/>
</dbReference>
<gene>
    <name evidence="1" type="ORF">BJY14_007804</name>
</gene>
<reference evidence="1 2" key="1">
    <citation type="submission" date="2020-07" db="EMBL/GenBank/DDBJ databases">
        <title>Sequencing the genomes of 1000 actinobacteria strains.</title>
        <authorList>
            <person name="Klenk H.-P."/>
        </authorList>
    </citation>
    <scope>NUCLEOTIDE SEQUENCE [LARGE SCALE GENOMIC DNA]</scope>
    <source>
        <strain evidence="1 2">DSM 40398</strain>
    </source>
</reference>